<dbReference type="GeneID" id="79315403"/>
<name>A0ABD6ABE4_9EURY</name>
<dbReference type="InterPro" id="IPR017596">
    <property type="entry name" value="PdhA/BkdA"/>
</dbReference>
<feature type="domain" description="Dehydrogenase E1 component" evidence="2">
    <location>
        <begin position="42"/>
        <end position="321"/>
    </location>
</feature>
<dbReference type="InterPro" id="IPR029061">
    <property type="entry name" value="THDP-binding"/>
</dbReference>
<dbReference type="InterPro" id="IPR050771">
    <property type="entry name" value="Alpha-ketoacid_DH_E1_comp"/>
</dbReference>
<dbReference type="PANTHER" id="PTHR43380:SF1">
    <property type="entry name" value="2-OXOISOVALERATE DEHYDROGENASE SUBUNIT ALPHA, MITOCHONDRIAL"/>
    <property type="match status" value="1"/>
</dbReference>
<evidence type="ECO:0000259" key="2">
    <source>
        <dbReference type="Pfam" id="PF00676"/>
    </source>
</evidence>
<dbReference type="SUPFAM" id="SSF52518">
    <property type="entry name" value="Thiamin diphosphate-binding fold (THDP-binding)"/>
    <property type="match status" value="1"/>
</dbReference>
<dbReference type="GO" id="GO:0006082">
    <property type="term" value="P:organic acid metabolic process"/>
    <property type="evidence" value="ECO:0007669"/>
    <property type="project" value="UniProtKB-ARBA"/>
</dbReference>
<dbReference type="AlphaFoldDB" id="A0ABD6ABE4"/>
<protein>
    <submittedName>
        <fullName evidence="3">Pyruvate dehydrogenase (Acetyl-transferring) E1 component subunit alpha</fullName>
    </submittedName>
</protein>
<evidence type="ECO:0000313" key="4">
    <source>
        <dbReference type="Proteomes" id="UP001596547"/>
    </source>
</evidence>
<keyword evidence="3" id="KW-0670">Pyruvate</keyword>
<dbReference type="GO" id="GO:0044272">
    <property type="term" value="P:sulfur compound biosynthetic process"/>
    <property type="evidence" value="ECO:0007669"/>
    <property type="project" value="UniProtKB-ARBA"/>
</dbReference>
<dbReference type="Pfam" id="PF00676">
    <property type="entry name" value="E1_dh"/>
    <property type="match status" value="1"/>
</dbReference>
<dbReference type="NCBIfam" id="TIGR03181">
    <property type="entry name" value="PDH_E1_alph_x"/>
    <property type="match status" value="1"/>
</dbReference>
<accession>A0ABD6ABE4</accession>
<gene>
    <name evidence="3" type="primary">pdhA</name>
    <name evidence="3" type="ORF">ACFQPE_14095</name>
</gene>
<dbReference type="RefSeq" id="WP_276302850.1">
    <property type="nucleotide sequence ID" value="NZ_CP119992.1"/>
</dbReference>
<dbReference type="Gene3D" id="3.40.50.970">
    <property type="match status" value="1"/>
</dbReference>
<keyword evidence="1" id="KW-0560">Oxidoreductase</keyword>
<comment type="caution">
    <text evidence="3">The sequence shown here is derived from an EMBL/GenBank/DDBJ whole genome shotgun (WGS) entry which is preliminary data.</text>
</comment>
<dbReference type="PANTHER" id="PTHR43380">
    <property type="entry name" value="2-OXOISOVALERATE DEHYDROGENASE SUBUNIT ALPHA, MITOCHONDRIAL"/>
    <property type="match status" value="1"/>
</dbReference>
<dbReference type="InterPro" id="IPR001017">
    <property type="entry name" value="DH_E1"/>
</dbReference>
<evidence type="ECO:0000256" key="1">
    <source>
        <dbReference type="ARBA" id="ARBA00023002"/>
    </source>
</evidence>
<organism evidence="3 4">
    <name type="scientific">Halomarina halobia</name>
    <dbReference type="NCBI Taxonomy" id="3033386"/>
    <lineage>
        <taxon>Archaea</taxon>
        <taxon>Methanobacteriati</taxon>
        <taxon>Methanobacteriota</taxon>
        <taxon>Stenosarchaea group</taxon>
        <taxon>Halobacteria</taxon>
        <taxon>Halobacteriales</taxon>
        <taxon>Natronomonadaceae</taxon>
        <taxon>Halomarina</taxon>
    </lineage>
</organism>
<dbReference type="GO" id="GO:0016491">
    <property type="term" value="F:oxidoreductase activity"/>
    <property type="evidence" value="ECO:0007669"/>
    <property type="project" value="UniProtKB-KW"/>
</dbReference>
<reference evidence="3 4" key="1">
    <citation type="journal article" date="2019" name="Int. J. Syst. Evol. Microbiol.">
        <title>The Global Catalogue of Microorganisms (GCM) 10K type strain sequencing project: providing services to taxonomists for standard genome sequencing and annotation.</title>
        <authorList>
            <consortium name="The Broad Institute Genomics Platform"/>
            <consortium name="The Broad Institute Genome Sequencing Center for Infectious Disease"/>
            <person name="Wu L."/>
            <person name="Ma J."/>
        </authorList>
    </citation>
    <scope>NUCLEOTIDE SEQUENCE [LARGE SCALE GENOMIC DNA]</scope>
    <source>
        <strain evidence="3 4">PSR21</strain>
    </source>
</reference>
<proteinExistence type="predicted"/>
<dbReference type="Proteomes" id="UP001596547">
    <property type="component" value="Unassembled WGS sequence"/>
</dbReference>
<keyword evidence="4" id="KW-1185">Reference proteome</keyword>
<dbReference type="CDD" id="cd02000">
    <property type="entry name" value="TPP_E1_PDC_ADC_BCADC"/>
    <property type="match status" value="1"/>
</dbReference>
<dbReference type="EMBL" id="JBHTBF010000002">
    <property type="protein sequence ID" value="MFC7317914.1"/>
    <property type="molecule type" value="Genomic_DNA"/>
</dbReference>
<evidence type="ECO:0000313" key="3">
    <source>
        <dbReference type="EMBL" id="MFC7317914.1"/>
    </source>
</evidence>
<sequence>MPRETIAEFDVDRVEVLSAAGTVDEDLEPDLSDEQLLALYESMKRSRALDEKGVSLQRRGEIGTFAPAVGQEAAQVGSAFALREDDWMVPSFREHPAYLTRGTPIATILAYTAGMEEGAVIPEGERNMPPSIAVGAQVPHAAGIGWAQEIKDDPAATLVYFGDGASSQGDSYEGMNFAGVFDAHAVFFCQNNQYAISVPRARQTDAETLAQKAIAAGIEAVQVDGNDVLGVYSVTADALERAREGEPWMIEAVTYRRSMHTTADDPSVYRDEAEEEAWAERDPIERFERYLRDRGVLDDERIAELDSEIASDTDEAFAETREMMDALDAADMFEHVYEELTPDLEAQLAAFRRANDGE</sequence>